<sequence>MLDAGCLKSRFLFLPFDHGIEHGPSDFLKNLQSADPEFQLALAKEGKFSGIVLHIGLAEKYWQKPQYKNYLPLLLKLNGKSNIVPDDDALSTLTGTVEDAQKLGADAVGYTLYVGSPRQDEDFLQLLEVRQAAQEAELPLVIWAYPRGKYAEEAGGKDCFALVAYAARLAHELGADITKINAPKPPKDGKYDEKGKFKNYNQLLDLTQEEQLKWAVVNAGTTGVLVSGGSKLSDEDLLNKVGMAVEAGVDGIIFGRNMWQRKYDDALNITLRVKKTLSR</sequence>
<dbReference type="Proteomes" id="UP000229916">
    <property type="component" value="Unassembled WGS sequence"/>
</dbReference>
<dbReference type="InterPro" id="IPR050456">
    <property type="entry name" value="DeoC/FbaB_aldolase"/>
</dbReference>
<evidence type="ECO:0000313" key="3">
    <source>
        <dbReference type="Proteomes" id="UP000229916"/>
    </source>
</evidence>
<accession>A0A2M7ANV1</accession>
<protein>
    <submittedName>
        <fullName evidence="2">Fructose-bisphosphate aldolase</fullName>
    </submittedName>
</protein>
<proteinExistence type="predicted"/>
<dbReference type="InterPro" id="IPR013785">
    <property type="entry name" value="Aldolase_TIM"/>
</dbReference>
<reference evidence="3" key="1">
    <citation type="submission" date="2017-09" db="EMBL/GenBank/DDBJ databases">
        <title>Depth-based differentiation of microbial function through sediment-hosted aquifers and enrichment of novel symbionts in the deep terrestrial subsurface.</title>
        <authorList>
            <person name="Probst A.J."/>
            <person name="Ladd B."/>
            <person name="Jarett J.K."/>
            <person name="Geller-Mcgrath D.E."/>
            <person name="Sieber C.M.K."/>
            <person name="Emerson J.B."/>
            <person name="Anantharaman K."/>
            <person name="Thomas B.C."/>
            <person name="Malmstrom R."/>
            <person name="Stieglmeier M."/>
            <person name="Klingl A."/>
            <person name="Woyke T."/>
            <person name="Ryan C.M."/>
            <person name="Banfield J.F."/>
        </authorList>
    </citation>
    <scope>NUCLEOTIDE SEQUENCE [LARGE SCALE GENOMIC DNA]</scope>
</reference>
<evidence type="ECO:0000256" key="1">
    <source>
        <dbReference type="PIRSR" id="PIRSR038992-1"/>
    </source>
</evidence>
<dbReference type="SUPFAM" id="SSF51569">
    <property type="entry name" value="Aldolase"/>
    <property type="match status" value="1"/>
</dbReference>
<dbReference type="Pfam" id="PF01791">
    <property type="entry name" value="DeoC"/>
    <property type="match status" value="1"/>
</dbReference>
<dbReference type="SMART" id="SM01133">
    <property type="entry name" value="DeoC"/>
    <property type="match status" value="1"/>
</dbReference>
<comment type="caution">
    <text evidence="2">The sequence shown here is derived from an EMBL/GenBank/DDBJ whole genome shotgun (WGS) entry which is preliminary data.</text>
</comment>
<dbReference type="PIRSF" id="PIRSF038992">
    <property type="entry name" value="Aldolase_Ia"/>
    <property type="match status" value="1"/>
</dbReference>
<dbReference type="PANTHER" id="PTHR47916">
    <property type="entry name" value="FRUCTOSE-BISPHOSPHATE ALDOLASE CLASS 1"/>
    <property type="match status" value="1"/>
</dbReference>
<feature type="active site" description="Proton donor" evidence="1">
    <location>
        <position position="145"/>
    </location>
</feature>
<dbReference type="EMBL" id="PEWD01000035">
    <property type="protein sequence ID" value="PIU69057.1"/>
    <property type="molecule type" value="Genomic_DNA"/>
</dbReference>
<dbReference type="Gene3D" id="3.20.20.70">
    <property type="entry name" value="Aldolase class I"/>
    <property type="match status" value="1"/>
</dbReference>
<gene>
    <name evidence="2" type="ORF">COS81_01720</name>
</gene>
<evidence type="ECO:0000313" key="2">
    <source>
        <dbReference type="EMBL" id="PIU69057.1"/>
    </source>
</evidence>
<dbReference type="PANTHER" id="PTHR47916:SF1">
    <property type="entry name" value="3-HYDROXY-5-PHOSPHONOOXYPENTANE-2,4-DIONE THIOLASE"/>
    <property type="match status" value="1"/>
</dbReference>
<dbReference type="AlphaFoldDB" id="A0A2M7ANV1"/>
<organism evidence="2 3">
    <name type="scientific">candidate division WWE3 bacterium CG06_land_8_20_14_3_00_42_16</name>
    <dbReference type="NCBI Taxonomy" id="1975083"/>
    <lineage>
        <taxon>Bacteria</taxon>
        <taxon>Katanobacteria</taxon>
    </lineage>
</organism>
<dbReference type="InterPro" id="IPR002915">
    <property type="entry name" value="DeoC/FbaB/LacD_aldolase"/>
</dbReference>
<dbReference type="InterPro" id="IPR041720">
    <property type="entry name" value="FbaB-like"/>
</dbReference>
<dbReference type="GO" id="GO:0004332">
    <property type="term" value="F:fructose-bisphosphate aldolase activity"/>
    <property type="evidence" value="ECO:0007669"/>
    <property type="project" value="InterPro"/>
</dbReference>
<feature type="active site" description="Schiff-base intermediate with dihydroxyacetone-P" evidence="1">
    <location>
        <position position="179"/>
    </location>
</feature>
<name>A0A2M7ANV1_UNCKA</name>